<keyword evidence="2" id="KW-1185">Reference proteome</keyword>
<dbReference type="GeneID" id="22111390"/>
<sequence length="105" mass="12497">MKYKMLNTVSGVYVELESDYSDGWNFIKRHDRNTWYMAHLDNDVIIDNFVDFNTLSEEEFFQMQFVLDTNGFDLLLLRNIQKAVNEFIIQNNSGKMGMFHDLEVQ</sequence>
<evidence type="ECO:0000313" key="2">
    <source>
        <dbReference type="Proteomes" id="UP000029889"/>
    </source>
</evidence>
<evidence type="ECO:0000313" key="1">
    <source>
        <dbReference type="EMBL" id="AIT14240.1"/>
    </source>
</evidence>
<gene>
    <name evidence="1" type="primary">350</name>
    <name evidence="1" type="ORF">PBI_121Q_350</name>
</gene>
<dbReference type="Proteomes" id="UP000029889">
    <property type="component" value="Segment"/>
</dbReference>
<name>A0A097EXV8_9CAUD</name>
<dbReference type="KEGG" id="vg:22111390"/>
<dbReference type="RefSeq" id="YP_009101937.1">
    <property type="nucleotide sequence ID" value="NC_025447.1"/>
</dbReference>
<protein>
    <submittedName>
        <fullName evidence="1">Uncharacterized protein</fullName>
    </submittedName>
</protein>
<proteinExistence type="predicted"/>
<organism evidence="1 2">
    <name type="scientific">Escherichia phage 121Q</name>
    <dbReference type="NCBI Taxonomy" id="1555202"/>
    <lineage>
        <taxon>Viruses</taxon>
        <taxon>Duplodnaviria</taxon>
        <taxon>Heunggongvirae</taxon>
        <taxon>Uroviricota</taxon>
        <taxon>Caudoviricetes</taxon>
        <taxon>Asteriusvirus</taxon>
        <taxon>Asteriusvirus av121Q</taxon>
    </lineage>
</organism>
<accession>A0A097EXV8</accession>
<reference evidence="1 2" key="1">
    <citation type="submission" date="2014-09" db="EMBL/GenBank/DDBJ databases">
        <authorList>
            <person name="Lapin J.S."/>
            <person name="Pope W.H."/>
            <person name="Hua J."/>
            <person name="Ford M.E."/>
            <person name="Conway J.F."/>
            <person name="Hatfull G.F."/>
            <person name="Hendrix R.W."/>
        </authorList>
    </citation>
    <scope>NUCLEOTIDE SEQUENCE [LARGE SCALE GENOMIC DNA]</scope>
</reference>
<dbReference type="EMBL" id="KM507819">
    <property type="protein sequence ID" value="AIT14240.1"/>
    <property type="molecule type" value="Genomic_DNA"/>
</dbReference>